<dbReference type="Gene3D" id="1.20.5.300">
    <property type="match status" value="1"/>
</dbReference>
<dbReference type="RefSeq" id="WP_169538280.1">
    <property type="nucleotide sequence ID" value="NZ_JABBZE010001040.1"/>
</dbReference>
<dbReference type="EMBL" id="JABBZE010001040">
    <property type="protein sequence ID" value="NMU93948.1"/>
    <property type="molecule type" value="Genomic_DNA"/>
</dbReference>
<organism evidence="2 3">
    <name type="scientific">Achromobacter ruhlandii</name>
    <dbReference type="NCBI Taxonomy" id="72557"/>
    <lineage>
        <taxon>Bacteria</taxon>
        <taxon>Pseudomonadati</taxon>
        <taxon>Pseudomonadota</taxon>
        <taxon>Betaproteobacteria</taxon>
        <taxon>Burkholderiales</taxon>
        <taxon>Alcaligenaceae</taxon>
        <taxon>Achromobacter</taxon>
    </lineage>
</organism>
<sequence length="55" mass="6557">MENPQDIERRLLDLEVKASFADDLLEQLNQIIVRQQQQIDRLQREVADLRQQAPE</sequence>
<name>A0A848NM52_9BURK</name>
<proteinExistence type="predicted"/>
<dbReference type="AlphaFoldDB" id="A0A848NM52"/>
<dbReference type="InterPro" id="IPR007236">
    <property type="entry name" value="SlyX"/>
</dbReference>
<dbReference type="Pfam" id="PF04102">
    <property type="entry name" value="SlyX"/>
    <property type="match status" value="1"/>
</dbReference>
<reference evidence="2 3" key="1">
    <citation type="submission" date="2020-04" db="EMBL/GenBank/DDBJ databases">
        <title>Achromobacter ruhlandii genome sequencing and assembly.</title>
        <authorList>
            <person name="Martins R.C.R."/>
            <person name="Perdigao-Neto L.V."/>
            <person name="Levin A.S.S."/>
            <person name="Costa S.F."/>
        </authorList>
    </citation>
    <scope>NUCLEOTIDE SEQUENCE [LARGE SCALE GENOMIC DNA]</scope>
    <source>
        <strain evidence="2 3">9035ralo</strain>
    </source>
</reference>
<comment type="caution">
    <text evidence="2">The sequence shown here is derived from an EMBL/GenBank/DDBJ whole genome shotgun (WGS) entry which is preliminary data.</text>
</comment>
<evidence type="ECO:0000313" key="3">
    <source>
        <dbReference type="Proteomes" id="UP000542405"/>
    </source>
</evidence>
<feature type="non-terminal residue" evidence="2">
    <location>
        <position position="55"/>
    </location>
</feature>
<keyword evidence="1" id="KW-0175">Coiled coil</keyword>
<gene>
    <name evidence="2" type="ORF">HGQ98_32765</name>
</gene>
<accession>A0A848NM52</accession>
<evidence type="ECO:0000313" key="2">
    <source>
        <dbReference type="EMBL" id="NMU93948.1"/>
    </source>
</evidence>
<feature type="coiled-coil region" evidence="1">
    <location>
        <begin position="25"/>
        <end position="52"/>
    </location>
</feature>
<evidence type="ECO:0000256" key="1">
    <source>
        <dbReference type="SAM" id="Coils"/>
    </source>
</evidence>
<dbReference type="Proteomes" id="UP000542405">
    <property type="component" value="Unassembled WGS sequence"/>
</dbReference>
<protein>
    <submittedName>
        <fullName evidence="2">SlyX family protein</fullName>
    </submittedName>
</protein>